<evidence type="ECO:0000256" key="7">
    <source>
        <dbReference type="ARBA" id="ARBA00023170"/>
    </source>
</evidence>
<keyword evidence="11" id="KW-1185">Reference proteome</keyword>
<evidence type="ECO:0000256" key="4">
    <source>
        <dbReference type="ARBA" id="ARBA00022692"/>
    </source>
</evidence>
<evidence type="ECO:0000256" key="2">
    <source>
        <dbReference type="ARBA" id="ARBA00022448"/>
    </source>
</evidence>
<gene>
    <name evidence="10" type="ORF">BCR43DRAFT_515625</name>
</gene>
<keyword evidence="4 8" id="KW-0812">Transmembrane</keyword>
<organism evidence="10 11">
    <name type="scientific">Syncephalastrum racemosum</name>
    <name type="common">Filamentous fungus</name>
    <dbReference type="NCBI Taxonomy" id="13706"/>
    <lineage>
        <taxon>Eukaryota</taxon>
        <taxon>Fungi</taxon>
        <taxon>Fungi incertae sedis</taxon>
        <taxon>Mucoromycota</taxon>
        <taxon>Mucoromycotina</taxon>
        <taxon>Mucoromycetes</taxon>
        <taxon>Mucorales</taxon>
        <taxon>Syncephalastraceae</taxon>
        <taxon>Syncephalastrum</taxon>
    </lineage>
</organism>
<evidence type="ECO:0000313" key="11">
    <source>
        <dbReference type="Proteomes" id="UP000242180"/>
    </source>
</evidence>
<keyword evidence="2" id="KW-0813">Transport</keyword>
<feature type="transmembrane region" description="Helical" evidence="8">
    <location>
        <begin position="319"/>
        <end position="340"/>
    </location>
</feature>
<feature type="signal peptide" evidence="9">
    <location>
        <begin position="1"/>
        <end position="19"/>
    </location>
</feature>
<keyword evidence="3" id="KW-1003">Cell membrane</keyword>
<protein>
    <submittedName>
        <fullName evidence="10">Retinol binding protein receptor-domain-containing protein</fullName>
    </submittedName>
</protein>
<dbReference type="InterPro" id="IPR026612">
    <property type="entry name" value="STRA6-like"/>
</dbReference>
<dbReference type="AlphaFoldDB" id="A0A1X2HA31"/>
<evidence type="ECO:0000256" key="8">
    <source>
        <dbReference type="SAM" id="Phobius"/>
    </source>
</evidence>
<keyword evidence="5 8" id="KW-1133">Transmembrane helix</keyword>
<feature type="transmembrane region" description="Helical" evidence="8">
    <location>
        <begin position="281"/>
        <end position="299"/>
    </location>
</feature>
<feature type="transmembrane region" description="Helical" evidence="8">
    <location>
        <begin position="246"/>
        <end position="269"/>
    </location>
</feature>
<keyword evidence="6 8" id="KW-0472">Membrane</keyword>
<dbReference type="PANTHER" id="PTHR21444">
    <property type="entry name" value="COILED-COIL DOMAIN-CONTAINING PROTEIN 180"/>
    <property type="match status" value="1"/>
</dbReference>
<dbReference type="InParanoid" id="A0A1X2HA31"/>
<evidence type="ECO:0000256" key="1">
    <source>
        <dbReference type="ARBA" id="ARBA00004651"/>
    </source>
</evidence>
<reference evidence="10 11" key="1">
    <citation type="submission" date="2016-07" db="EMBL/GenBank/DDBJ databases">
        <title>Pervasive Adenine N6-methylation of Active Genes in Fungi.</title>
        <authorList>
            <consortium name="DOE Joint Genome Institute"/>
            <person name="Mondo S.J."/>
            <person name="Dannebaum R.O."/>
            <person name="Kuo R.C."/>
            <person name="Labutti K."/>
            <person name="Haridas S."/>
            <person name="Kuo A."/>
            <person name="Salamov A."/>
            <person name="Ahrendt S.R."/>
            <person name="Lipzen A."/>
            <person name="Sullivan W."/>
            <person name="Andreopoulos W.B."/>
            <person name="Clum A."/>
            <person name="Lindquist E."/>
            <person name="Daum C."/>
            <person name="Ramamoorthy G.K."/>
            <person name="Gryganskyi A."/>
            <person name="Culley D."/>
            <person name="Magnuson J.K."/>
            <person name="James T.Y."/>
            <person name="O'Malley M.A."/>
            <person name="Stajich J.E."/>
            <person name="Spatafora J.W."/>
            <person name="Visel A."/>
            <person name="Grigoriev I.V."/>
        </authorList>
    </citation>
    <scope>NUCLEOTIDE SEQUENCE [LARGE SCALE GENOMIC DNA]</scope>
    <source>
        <strain evidence="10 11">NRRL 2496</strain>
    </source>
</reference>
<feature type="transmembrane region" description="Helical" evidence="8">
    <location>
        <begin position="552"/>
        <end position="576"/>
    </location>
</feature>
<evidence type="ECO:0000256" key="3">
    <source>
        <dbReference type="ARBA" id="ARBA00022475"/>
    </source>
</evidence>
<dbReference type="GO" id="GO:0038023">
    <property type="term" value="F:signaling receptor activity"/>
    <property type="evidence" value="ECO:0007669"/>
    <property type="project" value="InterPro"/>
</dbReference>
<feature type="chain" id="PRO_5013344244" evidence="9">
    <location>
        <begin position="20"/>
        <end position="842"/>
    </location>
</feature>
<feature type="transmembrane region" description="Helical" evidence="8">
    <location>
        <begin position="382"/>
        <end position="406"/>
    </location>
</feature>
<evidence type="ECO:0000256" key="9">
    <source>
        <dbReference type="SAM" id="SignalP"/>
    </source>
</evidence>
<comment type="subcellular location">
    <subcellularLocation>
        <location evidence="1">Cell membrane</location>
        <topology evidence="1">Multi-pass membrane protein</topology>
    </subcellularLocation>
</comment>
<comment type="caution">
    <text evidence="10">The sequence shown here is derived from an EMBL/GenBank/DDBJ whole genome shotgun (WGS) entry which is preliminary data.</text>
</comment>
<dbReference type="GO" id="GO:0005886">
    <property type="term" value="C:plasma membrane"/>
    <property type="evidence" value="ECO:0007669"/>
    <property type="project" value="UniProtKB-SubCell"/>
</dbReference>
<proteinExistence type="predicted"/>
<dbReference type="Proteomes" id="UP000242180">
    <property type="component" value="Unassembled WGS sequence"/>
</dbReference>
<keyword evidence="7 10" id="KW-0675">Receptor</keyword>
<dbReference type="OrthoDB" id="2376984at2759"/>
<evidence type="ECO:0000256" key="6">
    <source>
        <dbReference type="ARBA" id="ARBA00023136"/>
    </source>
</evidence>
<dbReference type="OMA" id="YAVYFYP"/>
<feature type="transmembrane region" description="Helical" evidence="8">
    <location>
        <begin position="503"/>
        <end position="532"/>
    </location>
</feature>
<dbReference type="STRING" id="13706.A0A1X2HA31"/>
<dbReference type="EMBL" id="MCGN01000006">
    <property type="protein sequence ID" value="ORY95498.1"/>
    <property type="molecule type" value="Genomic_DNA"/>
</dbReference>
<evidence type="ECO:0000256" key="5">
    <source>
        <dbReference type="ARBA" id="ARBA00022989"/>
    </source>
</evidence>
<keyword evidence="9" id="KW-0732">Signal</keyword>
<sequence length="842" mass="96923">MLGISVFLFLVLKVYGVTADAFATQCWEALNGKQNLFTDGLCRQINQAPGGWQTYQTDDWVYYEQQYVNVSMTEHVLSFATVGGCCAPNRWKPTTSVYQDDGRTFADTGDKVVGIADAPLLQTISVETRYIRYFVDDHAVNLTLIPSVQFADKQALLYSLGYDRATIINYVFYDEFHQVLANQSTGVTRHAPQIADTTLPPRTRFIRISFYGSRANPVCFTYLYAGIYVDRAAATVTKVCSTLVSLFQYLALFNFILVPVIFGAMTVLFKSFHFPPQPSHPMLLCIFVMMGSFIFSQAWNLINSQESIFDEWLPRAVKIIELFVSFFLYAVYFYPVFLCFHASYRSRLANILGCYTTAVLFALRVVIDLPAFIITYARDVPFLVLSVAASVPAILAYSAVLLFFLIRAFTYQNCDLCRIENQEVRDIEERYVRHLFSMREFNYKRKLWQSWTRRIWSLMTKDIWRFSFKQAFTKAALKMGVYRVFGTHPLVRIPFIVKAALTLLIYCLIQLAMEFIGVGGIVPTHICAWSPYLSLLQYTPDKMAFAKKSMMLMQIATCFATVGGGIFCLIYSLGILRRVTKDIRRLRRGDYVLFKGKKENSIDLDDAIRFLGVCVGFGFTGTLYSMVEISLIGTAVAMLIQLDLLREAIIHHVGYVQLVQKRITSLIFIKSNSRFSIQNRAPLLHYWFFMMFTSMTRALTSYIIRTLKLLLRYPFFSLRVDRNAETWSVRRGDGGFVGYCGMLLAEHEYNNPVMLVFLECILHCLKERPHMGIIRQSSKSRCRRHLETNDTESHWDVTQGRSSSTLSQRARTRWFLAYTLIHNPMLRKCRKHVLDARKEQNK</sequence>
<dbReference type="PANTHER" id="PTHR21444:SF15">
    <property type="entry name" value="RECEPTOR FOR RETINOL UPTAKE STRA6"/>
    <property type="match status" value="1"/>
</dbReference>
<accession>A0A1X2HA31</accession>
<name>A0A1X2HA31_SYNRA</name>
<evidence type="ECO:0000313" key="10">
    <source>
        <dbReference type="EMBL" id="ORY95498.1"/>
    </source>
</evidence>
<feature type="transmembrane region" description="Helical" evidence="8">
    <location>
        <begin position="607"/>
        <end position="627"/>
    </location>
</feature>
<dbReference type="Pfam" id="PF14752">
    <property type="entry name" value="RBP_receptor"/>
    <property type="match status" value="1"/>
</dbReference>
<feature type="transmembrane region" description="Helical" evidence="8">
    <location>
        <begin position="352"/>
        <end position="376"/>
    </location>
</feature>